<dbReference type="AlphaFoldDB" id="L2FA74"/>
<sequence>MGLFVYGLISILAAIALPAYQDYIAKSQVAEA</sequence>
<dbReference type="EMBL" id="ANIN01000001">
    <property type="protein sequence ID" value="ELA09800.1"/>
    <property type="molecule type" value="Genomic_DNA"/>
</dbReference>
<comment type="caution">
    <text evidence="1">The sequence shown here is derived from an EMBL/GenBank/DDBJ whole genome shotgun (WGS) entry which is preliminary data.</text>
</comment>
<name>L2FA74_9GAMM</name>
<feature type="non-terminal residue" evidence="1">
    <location>
        <position position="32"/>
    </location>
</feature>
<gene>
    <name evidence="1" type="ORF">MOMA_05340</name>
</gene>
<reference evidence="1 2" key="1">
    <citation type="journal article" date="2013" name="Genome Announc.">
        <title>Genome Sequence of Moraxella macacae 0408225, a Novel Bacterial Species Isolated from a Cynomolgus Macaque with Epistaxis.</title>
        <authorList>
            <person name="Ladner J.T."/>
            <person name="Whitehouse C.A."/>
            <person name="Koroleva G.I."/>
            <person name="Palacios G.F."/>
        </authorList>
    </citation>
    <scope>NUCLEOTIDE SEQUENCE [LARGE SCALE GENOMIC DNA]</scope>
    <source>
        <strain evidence="1 2">0408225</strain>
    </source>
</reference>
<organism evidence="1 2">
    <name type="scientific">Moraxella macacae 0408225</name>
    <dbReference type="NCBI Taxonomy" id="1230338"/>
    <lineage>
        <taxon>Bacteria</taxon>
        <taxon>Pseudomonadati</taxon>
        <taxon>Pseudomonadota</taxon>
        <taxon>Gammaproteobacteria</taxon>
        <taxon>Moraxellales</taxon>
        <taxon>Moraxellaceae</taxon>
        <taxon>Moraxella</taxon>
    </lineage>
</organism>
<evidence type="ECO:0000313" key="2">
    <source>
        <dbReference type="Proteomes" id="UP000023795"/>
    </source>
</evidence>
<accession>L2FA74</accession>
<dbReference type="InterPro" id="IPR045584">
    <property type="entry name" value="Pilin-like"/>
</dbReference>
<keyword evidence="2" id="KW-1185">Reference proteome</keyword>
<dbReference type="SUPFAM" id="SSF54523">
    <property type="entry name" value="Pili subunits"/>
    <property type="match status" value="1"/>
</dbReference>
<dbReference type="Proteomes" id="UP000023795">
    <property type="component" value="Unassembled WGS sequence"/>
</dbReference>
<protein>
    <submittedName>
        <fullName evidence="1">Uncharacterized protein</fullName>
    </submittedName>
</protein>
<dbReference type="Gene3D" id="3.30.700.10">
    <property type="entry name" value="Glycoprotein, Type 4 Pilin"/>
    <property type="match status" value="1"/>
</dbReference>
<evidence type="ECO:0000313" key="1">
    <source>
        <dbReference type="EMBL" id="ELA09800.1"/>
    </source>
</evidence>
<proteinExistence type="predicted"/>